<organism evidence="2 3">
    <name type="scientific">Hyaloscypha variabilis (strain UAMH 11265 / GT02V1 / F)</name>
    <name type="common">Meliniomyces variabilis</name>
    <dbReference type="NCBI Taxonomy" id="1149755"/>
    <lineage>
        <taxon>Eukaryota</taxon>
        <taxon>Fungi</taxon>
        <taxon>Dikarya</taxon>
        <taxon>Ascomycota</taxon>
        <taxon>Pezizomycotina</taxon>
        <taxon>Leotiomycetes</taxon>
        <taxon>Helotiales</taxon>
        <taxon>Hyaloscyphaceae</taxon>
        <taxon>Hyaloscypha</taxon>
        <taxon>Hyaloscypha variabilis</taxon>
    </lineage>
</organism>
<dbReference type="Pfam" id="PF14420">
    <property type="entry name" value="Clr5"/>
    <property type="match status" value="1"/>
</dbReference>
<reference evidence="2 3" key="1">
    <citation type="submission" date="2016-04" db="EMBL/GenBank/DDBJ databases">
        <title>A degradative enzymes factory behind the ericoid mycorrhizal symbiosis.</title>
        <authorList>
            <consortium name="DOE Joint Genome Institute"/>
            <person name="Martino E."/>
            <person name="Morin E."/>
            <person name="Grelet G."/>
            <person name="Kuo A."/>
            <person name="Kohler A."/>
            <person name="Daghino S."/>
            <person name="Barry K."/>
            <person name="Choi C."/>
            <person name="Cichocki N."/>
            <person name="Clum A."/>
            <person name="Copeland A."/>
            <person name="Hainaut M."/>
            <person name="Haridas S."/>
            <person name="Labutti K."/>
            <person name="Lindquist E."/>
            <person name="Lipzen A."/>
            <person name="Khouja H.-R."/>
            <person name="Murat C."/>
            <person name="Ohm R."/>
            <person name="Olson A."/>
            <person name="Spatafora J."/>
            <person name="Veneault-Fourrey C."/>
            <person name="Henrissat B."/>
            <person name="Grigoriev I."/>
            <person name="Martin F."/>
            <person name="Perotto S."/>
        </authorList>
    </citation>
    <scope>NUCLEOTIDE SEQUENCE [LARGE SCALE GENOMIC DNA]</scope>
    <source>
        <strain evidence="2 3">F</strain>
    </source>
</reference>
<proteinExistence type="predicted"/>
<gene>
    <name evidence="2" type="ORF">L207DRAFT_583479</name>
</gene>
<evidence type="ECO:0000259" key="1">
    <source>
        <dbReference type="Pfam" id="PF14420"/>
    </source>
</evidence>
<keyword evidence="3" id="KW-1185">Reference proteome</keyword>
<dbReference type="PANTHER" id="PTHR38788:SF3">
    <property type="entry name" value="CLR5 DOMAIN-CONTAINING PROTEIN"/>
    <property type="match status" value="1"/>
</dbReference>
<protein>
    <recommendedName>
        <fullName evidence="1">Clr5 domain-containing protein</fullName>
    </recommendedName>
</protein>
<dbReference type="Proteomes" id="UP000235786">
    <property type="component" value="Unassembled WGS sequence"/>
</dbReference>
<dbReference type="PANTHER" id="PTHR38788">
    <property type="entry name" value="CLR5 DOMAIN-CONTAINING PROTEIN"/>
    <property type="match status" value="1"/>
</dbReference>
<dbReference type="InterPro" id="IPR025676">
    <property type="entry name" value="Clr5_dom"/>
</dbReference>
<dbReference type="STRING" id="1149755.A0A2J6RM65"/>
<name>A0A2J6RM65_HYAVF</name>
<accession>A0A2J6RM65</accession>
<evidence type="ECO:0000313" key="2">
    <source>
        <dbReference type="EMBL" id="PMD39616.1"/>
    </source>
</evidence>
<dbReference type="AlphaFoldDB" id="A0A2J6RM65"/>
<feature type="domain" description="Clr5" evidence="1">
    <location>
        <begin position="17"/>
        <end position="72"/>
    </location>
</feature>
<sequence length="562" mass="64221">MELDITPTPSAAISSYSKEEWEQKRPIITQLYRDEEKSLDHVRSVLAQQSFRPTEDFSAAMLKKRIKKWDLDRKHKQPDMLYAVKIALERESQGKKTAFLIRGRVVSFEEVQYYFRRKGVRDLRALVNDMETVEPTTRIECHTPEPPGLDSDYANQLIPGSGLATESFPNHIQQSYSSSEVIVIPEFNQVARTIQQSTELKQLDQILHYGRDYYNGILEKENWRNQQESLELHPLESFYHRVCDGHMMLDGGQVNTAFKHFECAFDLIKGILERGTLLFLPYLYHMFLPVGEFHEQGVLLRLLDFISRLIQERFPHLRPIQDCLILLQAMPTEQRENCSIRVFKSLLDQLKSVFKDDVPDKPLLRGATAMLCAPTHRALHQLVGGTGSCDNYKLASLAVWKLSRDAELLQSHCSYPCILPWDELSHHFGHCNENETSNRSKGSHGSHEACSTTKDVELMQGDQHCPRISRAHNFISNRGWWTGAGIVADASTSHVSADSKEIIHQLNDFSFYATPEIVKSPVQRTDGEDSSGKRTSRTAENGFDFLDFRTQSLLGVAPMPKV</sequence>
<dbReference type="OrthoDB" id="5308957at2759"/>
<dbReference type="EMBL" id="KZ613946">
    <property type="protein sequence ID" value="PMD39616.1"/>
    <property type="molecule type" value="Genomic_DNA"/>
</dbReference>
<evidence type="ECO:0000313" key="3">
    <source>
        <dbReference type="Proteomes" id="UP000235786"/>
    </source>
</evidence>